<accession>X1HRB9</accession>
<evidence type="ECO:0000313" key="1">
    <source>
        <dbReference type="EMBL" id="GAH59600.1"/>
    </source>
</evidence>
<gene>
    <name evidence="1" type="ORF">S03H2_34955</name>
</gene>
<reference evidence="1" key="1">
    <citation type="journal article" date="2014" name="Front. Microbiol.">
        <title>High frequency of phylogenetically diverse reductive dehalogenase-homologous genes in deep subseafloor sedimentary metagenomes.</title>
        <authorList>
            <person name="Kawai M."/>
            <person name="Futagami T."/>
            <person name="Toyoda A."/>
            <person name="Takaki Y."/>
            <person name="Nishi S."/>
            <person name="Hori S."/>
            <person name="Arai W."/>
            <person name="Tsubouchi T."/>
            <person name="Morono Y."/>
            <person name="Uchiyama I."/>
            <person name="Ito T."/>
            <person name="Fujiyama A."/>
            <person name="Inagaki F."/>
            <person name="Takami H."/>
        </authorList>
    </citation>
    <scope>NUCLEOTIDE SEQUENCE</scope>
    <source>
        <strain evidence="1">Expedition CK06-06</strain>
    </source>
</reference>
<dbReference type="AlphaFoldDB" id="X1HRB9"/>
<feature type="non-terminal residue" evidence="1">
    <location>
        <position position="1"/>
    </location>
</feature>
<dbReference type="EMBL" id="BARU01021352">
    <property type="protein sequence ID" value="GAH59600.1"/>
    <property type="molecule type" value="Genomic_DNA"/>
</dbReference>
<protein>
    <submittedName>
        <fullName evidence="1">Uncharacterized protein</fullName>
    </submittedName>
</protein>
<proteinExistence type="predicted"/>
<sequence length="29" mass="3472">PGFNIYKGRITYKKVAEDVGLEKMYMEYK</sequence>
<name>X1HRB9_9ZZZZ</name>
<comment type="caution">
    <text evidence="1">The sequence shown here is derived from an EMBL/GenBank/DDBJ whole genome shotgun (WGS) entry which is preliminary data.</text>
</comment>
<organism evidence="1">
    <name type="scientific">marine sediment metagenome</name>
    <dbReference type="NCBI Taxonomy" id="412755"/>
    <lineage>
        <taxon>unclassified sequences</taxon>
        <taxon>metagenomes</taxon>
        <taxon>ecological metagenomes</taxon>
    </lineage>
</organism>